<proteinExistence type="predicted"/>
<protein>
    <submittedName>
        <fullName evidence="2">Uncharacterized protein</fullName>
    </submittedName>
</protein>
<name>A0AA88M2L8_CHASR</name>
<feature type="compositionally biased region" description="Polar residues" evidence="1">
    <location>
        <begin position="112"/>
        <end position="124"/>
    </location>
</feature>
<feature type="region of interest" description="Disordered" evidence="1">
    <location>
        <begin position="151"/>
        <end position="199"/>
    </location>
</feature>
<dbReference type="Proteomes" id="UP001187415">
    <property type="component" value="Unassembled WGS sequence"/>
</dbReference>
<gene>
    <name evidence="2" type="ORF">Q5P01_019935</name>
</gene>
<dbReference type="EMBL" id="JAUPFM010000015">
    <property type="protein sequence ID" value="KAK2828901.1"/>
    <property type="molecule type" value="Genomic_DNA"/>
</dbReference>
<evidence type="ECO:0000313" key="3">
    <source>
        <dbReference type="Proteomes" id="UP001187415"/>
    </source>
</evidence>
<organism evidence="2 3">
    <name type="scientific">Channa striata</name>
    <name type="common">Snakehead murrel</name>
    <name type="synonym">Ophicephalus striatus</name>
    <dbReference type="NCBI Taxonomy" id="64152"/>
    <lineage>
        <taxon>Eukaryota</taxon>
        <taxon>Metazoa</taxon>
        <taxon>Chordata</taxon>
        <taxon>Craniata</taxon>
        <taxon>Vertebrata</taxon>
        <taxon>Euteleostomi</taxon>
        <taxon>Actinopterygii</taxon>
        <taxon>Neopterygii</taxon>
        <taxon>Teleostei</taxon>
        <taxon>Neoteleostei</taxon>
        <taxon>Acanthomorphata</taxon>
        <taxon>Anabantaria</taxon>
        <taxon>Anabantiformes</taxon>
        <taxon>Channoidei</taxon>
        <taxon>Channidae</taxon>
        <taxon>Channa</taxon>
    </lineage>
</organism>
<reference evidence="2" key="1">
    <citation type="submission" date="2023-07" db="EMBL/GenBank/DDBJ databases">
        <title>Chromosome-level Genome Assembly of Striped Snakehead (Channa striata).</title>
        <authorList>
            <person name="Liu H."/>
        </authorList>
    </citation>
    <scope>NUCLEOTIDE SEQUENCE</scope>
    <source>
        <strain evidence="2">Gz</strain>
        <tissue evidence="2">Muscle</tissue>
    </source>
</reference>
<accession>A0AA88M2L8</accession>
<dbReference type="AlphaFoldDB" id="A0AA88M2L8"/>
<feature type="compositionally biased region" description="Polar residues" evidence="1">
    <location>
        <begin position="175"/>
        <end position="191"/>
    </location>
</feature>
<evidence type="ECO:0000256" key="1">
    <source>
        <dbReference type="SAM" id="MobiDB-lite"/>
    </source>
</evidence>
<feature type="region of interest" description="Disordered" evidence="1">
    <location>
        <begin position="81"/>
        <end position="126"/>
    </location>
</feature>
<sequence length="225" mass="25355">MLNVDPEKRITAGEALMNHFITKPNICRGINAVDPWSTAFTPFRFMRLLWQLEDLSKEFKSLLKSRDDPFSAYEEKHFCTNSEPSAEAGTTDSTTAGAGQRPSHTKKAASHVSPNHYTDTSGDEGTTGFVEVKSRKKYWERICKFFKEHQGKNRPAGKTGLDDTASAGTYEKPLNANTTASRVDLSNNTDSSMDEVRPRRKDLKSMCKFFTRMFKSETLKQHKGS</sequence>
<comment type="caution">
    <text evidence="2">The sequence shown here is derived from an EMBL/GenBank/DDBJ whole genome shotgun (WGS) entry which is preliminary data.</text>
</comment>
<feature type="compositionally biased region" description="Low complexity" evidence="1">
    <location>
        <begin position="86"/>
        <end position="99"/>
    </location>
</feature>
<evidence type="ECO:0000313" key="2">
    <source>
        <dbReference type="EMBL" id="KAK2828901.1"/>
    </source>
</evidence>
<keyword evidence="3" id="KW-1185">Reference proteome</keyword>